<evidence type="ECO:0000313" key="4">
    <source>
        <dbReference type="Proteomes" id="UP000192422"/>
    </source>
</evidence>
<dbReference type="Proteomes" id="UP000192422">
    <property type="component" value="Chromosome"/>
</dbReference>
<feature type="region of interest" description="Disordered" evidence="1">
    <location>
        <begin position="40"/>
        <end position="104"/>
    </location>
</feature>
<feature type="compositionally biased region" description="Gly residues" evidence="1">
    <location>
        <begin position="45"/>
        <end position="61"/>
    </location>
</feature>
<gene>
    <name evidence="3" type="ORF">AKL02_008870</name>
</gene>
<feature type="signal peptide" evidence="2">
    <location>
        <begin position="1"/>
        <end position="29"/>
    </location>
</feature>
<reference evidence="3 4" key="1">
    <citation type="submission" date="2020-05" db="EMBL/GenBank/DDBJ databases">
        <title>Thioclava electrotropha strain Elox9 finished genome.</title>
        <authorList>
            <person name="Rowe A.R."/>
            <person name="Wilbanks E.G."/>
        </authorList>
    </citation>
    <scope>NUCLEOTIDE SEQUENCE [LARGE SCALE GENOMIC DNA]</scope>
    <source>
        <strain evidence="3 4">Elox9</strain>
    </source>
</reference>
<evidence type="ECO:0000256" key="1">
    <source>
        <dbReference type="SAM" id="MobiDB-lite"/>
    </source>
</evidence>
<feature type="compositionally biased region" description="Low complexity" evidence="1">
    <location>
        <begin position="84"/>
        <end position="93"/>
    </location>
</feature>
<accession>A0ABX6YU26</accession>
<protein>
    <submittedName>
        <fullName evidence="3">Uncharacterized protein</fullName>
    </submittedName>
</protein>
<keyword evidence="2" id="KW-0732">Signal</keyword>
<organism evidence="3 4">
    <name type="scientific">Thioclava electrotropha</name>
    <dbReference type="NCBI Taxonomy" id="1549850"/>
    <lineage>
        <taxon>Bacteria</taxon>
        <taxon>Pseudomonadati</taxon>
        <taxon>Pseudomonadota</taxon>
        <taxon>Alphaproteobacteria</taxon>
        <taxon>Rhodobacterales</taxon>
        <taxon>Paracoccaceae</taxon>
        <taxon>Thioclava</taxon>
    </lineage>
</organism>
<keyword evidence="4" id="KW-1185">Reference proteome</keyword>
<evidence type="ECO:0000313" key="3">
    <source>
        <dbReference type="EMBL" id="QPZ91007.1"/>
    </source>
</evidence>
<sequence length="251" mass="25111">MRNSMFTNKSRVSLVALAAALGLAIAWQAPVTGPFSFAANAQESGGQGTGKGNQGGQGQGSKGAQTGQSQGQGQGGPGEDSDGKGPQAGAPSSSGGGKPTWSQEGIPEVELGRLNVARSPGHVLDQAYEEALASISPEMVSFYNLSLDQAIEELSLNWDNVSFIDSPLQNLGLLQATLDGATPLSSLGVSNDADTLAAIFLGAASDKTVPITTDTVIAVTQILGVPVTGAAAASLAADAEAVRIAILAGHG</sequence>
<feature type="chain" id="PRO_5047309652" evidence="2">
    <location>
        <begin position="30"/>
        <end position="251"/>
    </location>
</feature>
<name>A0ABX6YU26_9RHOB</name>
<dbReference type="EMBL" id="CP053562">
    <property type="protein sequence ID" value="QPZ91007.1"/>
    <property type="molecule type" value="Genomic_DNA"/>
</dbReference>
<proteinExistence type="predicted"/>
<evidence type="ECO:0000256" key="2">
    <source>
        <dbReference type="SAM" id="SignalP"/>
    </source>
</evidence>
<dbReference type="RefSeq" id="WP_133051948.1">
    <property type="nucleotide sequence ID" value="NZ_CP053562.1"/>
</dbReference>